<name>A0A165N5V7_9AGAM</name>
<protein>
    <submittedName>
        <fullName evidence="1">Uncharacterized protein</fullName>
    </submittedName>
</protein>
<dbReference type="AlphaFoldDB" id="A0A165N5V7"/>
<organism evidence="1 2">
    <name type="scientific">Neolentinus lepideus HHB14362 ss-1</name>
    <dbReference type="NCBI Taxonomy" id="1314782"/>
    <lineage>
        <taxon>Eukaryota</taxon>
        <taxon>Fungi</taxon>
        <taxon>Dikarya</taxon>
        <taxon>Basidiomycota</taxon>
        <taxon>Agaricomycotina</taxon>
        <taxon>Agaricomycetes</taxon>
        <taxon>Gloeophyllales</taxon>
        <taxon>Gloeophyllaceae</taxon>
        <taxon>Neolentinus</taxon>
    </lineage>
</organism>
<sequence>MGDIYDPFEPALVKPALEHSELNLGHLIFGEEKWISLGGSTPSEPDPLTKIYKSQVFFLAQKMKTLLKSDHYTELFMEAPRQCHRDLRLFKMPKAVFTPLQPFPENSVAFRGDQLSTNSAKCDELLGKDKKSWLFQDVVNRNTTDVAVGPLEYCGHALVVNTPHGDHLISTCRVDPALPDNLRKCELLTLIRVRNKAEQPGKRHEAMTARMKQKAVNEVQKALSVAPVSTKKSVFTAKALNMAILGGPKFKPLYRNMNTFDEDWNKFNNINKVSIWKQIHTEYKVPFWYVYNSLPHSIHISPYHHPKKAYIQTDDPDLPVFYYDPLINPISLRDSTPKNALLISHEDAIYGPNEEVEPFFEDRPLEINLTTDAIALWWAPALYNWQSGCMQHVQDIPLVKNRYLEHSYKDMAHTNH</sequence>
<dbReference type="GO" id="GO:0071013">
    <property type="term" value="C:catalytic step 2 spliceosome"/>
    <property type="evidence" value="ECO:0007669"/>
    <property type="project" value="TreeGrafter"/>
</dbReference>
<evidence type="ECO:0000313" key="2">
    <source>
        <dbReference type="Proteomes" id="UP000076761"/>
    </source>
</evidence>
<evidence type="ECO:0000313" key="1">
    <source>
        <dbReference type="EMBL" id="KZT19216.1"/>
    </source>
</evidence>
<accession>A0A165N5V7</accession>
<dbReference type="OrthoDB" id="1931567at2759"/>
<dbReference type="InterPro" id="IPR027652">
    <property type="entry name" value="PRP8"/>
</dbReference>
<dbReference type="GO" id="GO:0017070">
    <property type="term" value="F:U6 snRNA binding"/>
    <property type="evidence" value="ECO:0007669"/>
    <property type="project" value="TreeGrafter"/>
</dbReference>
<dbReference type="GO" id="GO:0000244">
    <property type="term" value="P:spliceosomal tri-snRNP complex assembly"/>
    <property type="evidence" value="ECO:0007669"/>
    <property type="project" value="TreeGrafter"/>
</dbReference>
<reference evidence="1 2" key="1">
    <citation type="journal article" date="2016" name="Mol. Biol. Evol.">
        <title>Comparative Genomics of Early-Diverging Mushroom-Forming Fungi Provides Insights into the Origins of Lignocellulose Decay Capabilities.</title>
        <authorList>
            <person name="Nagy L.G."/>
            <person name="Riley R."/>
            <person name="Tritt A."/>
            <person name="Adam C."/>
            <person name="Daum C."/>
            <person name="Floudas D."/>
            <person name="Sun H."/>
            <person name="Yadav J.S."/>
            <person name="Pangilinan J."/>
            <person name="Larsson K.H."/>
            <person name="Matsuura K."/>
            <person name="Barry K."/>
            <person name="Labutti K."/>
            <person name="Kuo R."/>
            <person name="Ohm R.A."/>
            <person name="Bhattacharya S.S."/>
            <person name="Shirouzu T."/>
            <person name="Yoshinaga Y."/>
            <person name="Martin F.M."/>
            <person name="Grigoriev I.V."/>
            <person name="Hibbett D.S."/>
        </authorList>
    </citation>
    <scope>NUCLEOTIDE SEQUENCE [LARGE SCALE GENOMIC DNA]</scope>
    <source>
        <strain evidence="1 2">HHB14362 ss-1</strain>
    </source>
</reference>
<dbReference type="PANTHER" id="PTHR11140:SF0">
    <property type="entry name" value="PRE-MRNA-PROCESSING-SPLICING FACTOR 8"/>
    <property type="match status" value="1"/>
</dbReference>
<dbReference type="STRING" id="1314782.A0A165N5V7"/>
<dbReference type="GO" id="GO:0030620">
    <property type="term" value="F:U2 snRNA binding"/>
    <property type="evidence" value="ECO:0007669"/>
    <property type="project" value="TreeGrafter"/>
</dbReference>
<gene>
    <name evidence="1" type="ORF">NEOLEDRAFT_1183591</name>
</gene>
<dbReference type="EMBL" id="KV425647">
    <property type="protein sequence ID" value="KZT19216.1"/>
    <property type="molecule type" value="Genomic_DNA"/>
</dbReference>
<dbReference type="GO" id="GO:0030619">
    <property type="term" value="F:U1 snRNA binding"/>
    <property type="evidence" value="ECO:0007669"/>
    <property type="project" value="TreeGrafter"/>
</dbReference>
<dbReference type="GO" id="GO:0030623">
    <property type="term" value="F:U5 snRNA binding"/>
    <property type="evidence" value="ECO:0007669"/>
    <property type="project" value="TreeGrafter"/>
</dbReference>
<proteinExistence type="predicted"/>
<dbReference type="GO" id="GO:0097157">
    <property type="term" value="F:pre-mRNA intronic binding"/>
    <property type="evidence" value="ECO:0007669"/>
    <property type="project" value="TreeGrafter"/>
</dbReference>
<dbReference type="InParanoid" id="A0A165N5V7"/>
<keyword evidence="2" id="KW-1185">Reference proteome</keyword>
<dbReference type="GO" id="GO:0005682">
    <property type="term" value="C:U5 snRNP"/>
    <property type="evidence" value="ECO:0007669"/>
    <property type="project" value="TreeGrafter"/>
</dbReference>
<dbReference type="Proteomes" id="UP000076761">
    <property type="component" value="Unassembled WGS sequence"/>
</dbReference>
<dbReference type="PANTHER" id="PTHR11140">
    <property type="entry name" value="PRE-MRNA SPLICING FACTOR PRP8"/>
    <property type="match status" value="1"/>
</dbReference>